<dbReference type="InterPro" id="IPR024961">
    <property type="entry name" value="T2SS_GspC_N"/>
</dbReference>
<feature type="transmembrane region" description="Helical" evidence="9">
    <location>
        <begin position="21"/>
        <end position="45"/>
    </location>
</feature>
<name>A0A1G9LTE2_9PROT</name>
<reference evidence="11 12" key="1">
    <citation type="submission" date="2016-10" db="EMBL/GenBank/DDBJ databases">
        <authorList>
            <person name="de Groot N.N."/>
        </authorList>
    </citation>
    <scope>NUCLEOTIDE SEQUENCE [LARGE SCALE GENOMIC DNA]</scope>
    <source>
        <strain evidence="11 12">DSM 16077</strain>
    </source>
</reference>
<dbReference type="Gene3D" id="2.30.42.10">
    <property type="match status" value="1"/>
</dbReference>
<dbReference type="RefSeq" id="WP_143023984.1">
    <property type="nucleotide sequence ID" value="NZ_FNHG01000001.1"/>
</dbReference>
<dbReference type="Pfam" id="PF11356">
    <property type="entry name" value="T2SSC"/>
    <property type="match status" value="1"/>
</dbReference>
<keyword evidence="3" id="KW-1003">Cell membrane</keyword>
<dbReference type="Gene3D" id="2.30.30.830">
    <property type="match status" value="1"/>
</dbReference>
<keyword evidence="8 9" id="KW-0472">Membrane</keyword>
<evidence type="ECO:0000256" key="7">
    <source>
        <dbReference type="ARBA" id="ARBA00022989"/>
    </source>
</evidence>
<evidence type="ECO:0000256" key="5">
    <source>
        <dbReference type="ARBA" id="ARBA00022692"/>
    </source>
</evidence>
<evidence type="ECO:0000256" key="6">
    <source>
        <dbReference type="ARBA" id="ARBA00022927"/>
    </source>
</evidence>
<keyword evidence="6" id="KW-0653">Protein transport</keyword>
<evidence type="ECO:0000313" key="11">
    <source>
        <dbReference type="EMBL" id="SDL65074.1"/>
    </source>
</evidence>
<dbReference type="InterPro" id="IPR036034">
    <property type="entry name" value="PDZ_sf"/>
</dbReference>
<evidence type="ECO:0000256" key="4">
    <source>
        <dbReference type="ARBA" id="ARBA00022519"/>
    </source>
</evidence>
<dbReference type="GO" id="GO:0015031">
    <property type="term" value="P:protein transport"/>
    <property type="evidence" value="ECO:0007669"/>
    <property type="project" value="UniProtKB-KW"/>
</dbReference>
<dbReference type="AlphaFoldDB" id="A0A1G9LTE2"/>
<dbReference type="Proteomes" id="UP000199759">
    <property type="component" value="Unassembled WGS sequence"/>
</dbReference>
<keyword evidence="4" id="KW-0997">Cell inner membrane</keyword>
<dbReference type="OrthoDB" id="7631416at2"/>
<organism evidence="11 12">
    <name type="scientific">Maricaulis salignorans</name>
    <dbReference type="NCBI Taxonomy" id="144026"/>
    <lineage>
        <taxon>Bacteria</taxon>
        <taxon>Pseudomonadati</taxon>
        <taxon>Pseudomonadota</taxon>
        <taxon>Alphaproteobacteria</taxon>
        <taxon>Maricaulales</taxon>
        <taxon>Maricaulaceae</taxon>
        <taxon>Maricaulis</taxon>
    </lineage>
</organism>
<accession>A0A1G9LTE2</accession>
<comment type="subcellular location">
    <subcellularLocation>
        <location evidence="1">Cell inner membrane</location>
    </subcellularLocation>
</comment>
<keyword evidence="2" id="KW-0813">Transport</keyword>
<keyword evidence="7 9" id="KW-1133">Transmembrane helix</keyword>
<evidence type="ECO:0000256" key="3">
    <source>
        <dbReference type="ARBA" id="ARBA00022475"/>
    </source>
</evidence>
<keyword evidence="5 9" id="KW-0812">Transmembrane</keyword>
<evidence type="ECO:0000256" key="2">
    <source>
        <dbReference type="ARBA" id="ARBA00022448"/>
    </source>
</evidence>
<dbReference type="GO" id="GO:0005886">
    <property type="term" value="C:plasma membrane"/>
    <property type="evidence" value="ECO:0007669"/>
    <property type="project" value="UniProtKB-SubCell"/>
</dbReference>
<keyword evidence="12" id="KW-1185">Reference proteome</keyword>
<protein>
    <submittedName>
        <fullName evidence="11">Type II secretion system protein C (GspC)</fullName>
    </submittedName>
</protein>
<evidence type="ECO:0000256" key="1">
    <source>
        <dbReference type="ARBA" id="ARBA00004533"/>
    </source>
</evidence>
<dbReference type="EMBL" id="FNHG01000001">
    <property type="protein sequence ID" value="SDL65074.1"/>
    <property type="molecule type" value="Genomic_DNA"/>
</dbReference>
<dbReference type="STRING" id="144026.SAMN04488568_101200"/>
<sequence>MSKLAQYLVTGSGRHRTLSALASGFEIVLVALLGLLLAHIIWFIAFGASASNMSFDDAVQSGGRTRDASYASEIGGLPSAQLFADRTASLSSAVEIAAIPESRLNLVVRGIRTGQTAAGGVAFLQTPDGRDGLFRQGDEIVDGVTLHSLDEDRIIIDRRGVLEALVLRETRHSVAAAAPAAAPASAGRTRGRAPGDIFRVEPVFEGRALIGYRMATESDVVLTALGLRRDDILLAVDGQILAEAGDVAELFESLQGRETISLSIRRGGVPLTLQVDLS</sequence>
<proteinExistence type="predicted"/>
<feature type="domain" description="Type II secretion system protein GspC N-terminal" evidence="10">
    <location>
        <begin position="28"/>
        <end position="167"/>
    </location>
</feature>
<dbReference type="SUPFAM" id="SSF50156">
    <property type="entry name" value="PDZ domain-like"/>
    <property type="match status" value="1"/>
</dbReference>
<evidence type="ECO:0000259" key="10">
    <source>
        <dbReference type="Pfam" id="PF11356"/>
    </source>
</evidence>
<evidence type="ECO:0000313" key="12">
    <source>
        <dbReference type="Proteomes" id="UP000199759"/>
    </source>
</evidence>
<evidence type="ECO:0000256" key="9">
    <source>
        <dbReference type="SAM" id="Phobius"/>
    </source>
</evidence>
<evidence type="ECO:0000256" key="8">
    <source>
        <dbReference type="ARBA" id="ARBA00023136"/>
    </source>
</evidence>
<gene>
    <name evidence="11" type="ORF">SAMN04488568_101200</name>
</gene>